<evidence type="ECO:0008006" key="4">
    <source>
        <dbReference type="Google" id="ProtNLM"/>
    </source>
</evidence>
<organism evidence="2 3">
    <name type="scientific">Aspergillus heteromorphus CBS 117.55</name>
    <dbReference type="NCBI Taxonomy" id="1448321"/>
    <lineage>
        <taxon>Eukaryota</taxon>
        <taxon>Fungi</taxon>
        <taxon>Dikarya</taxon>
        <taxon>Ascomycota</taxon>
        <taxon>Pezizomycotina</taxon>
        <taxon>Eurotiomycetes</taxon>
        <taxon>Eurotiomycetidae</taxon>
        <taxon>Eurotiales</taxon>
        <taxon>Aspergillaceae</taxon>
        <taxon>Aspergillus</taxon>
        <taxon>Aspergillus subgen. Circumdati</taxon>
    </lineage>
</organism>
<feature type="compositionally biased region" description="Acidic residues" evidence="1">
    <location>
        <begin position="540"/>
        <end position="551"/>
    </location>
</feature>
<comment type="caution">
    <text evidence="2">The sequence shown here is derived from an EMBL/GenBank/DDBJ whole genome shotgun (WGS) entry which is preliminary data.</text>
</comment>
<protein>
    <recommendedName>
        <fullName evidence="4">Mus7/MMS22 family-domain-containing protein</fullName>
    </recommendedName>
</protein>
<name>A0A317VMD8_9EURO</name>
<dbReference type="InterPro" id="IPR019021">
    <property type="entry name" value="Mms22"/>
</dbReference>
<gene>
    <name evidence="2" type="ORF">BO70DRAFT_319599</name>
</gene>
<feature type="compositionally biased region" description="Acidic residues" evidence="1">
    <location>
        <begin position="565"/>
        <end position="581"/>
    </location>
</feature>
<feature type="compositionally biased region" description="Basic and acidic residues" evidence="1">
    <location>
        <begin position="1017"/>
        <end position="1030"/>
    </location>
</feature>
<feature type="compositionally biased region" description="Polar residues" evidence="1">
    <location>
        <begin position="520"/>
        <end position="536"/>
    </location>
</feature>
<dbReference type="GO" id="GO:0035361">
    <property type="term" value="C:Cul8-RING ubiquitin ligase complex"/>
    <property type="evidence" value="ECO:0007669"/>
    <property type="project" value="TreeGrafter"/>
</dbReference>
<feature type="compositionally biased region" description="Polar residues" evidence="1">
    <location>
        <begin position="825"/>
        <end position="839"/>
    </location>
</feature>
<dbReference type="STRING" id="1448321.A0A317VMD8"/>
<dbReference type="GO" id="GO:0031297">
    <property type="term" value="P:replication fork processing"/>
    <property type="evidence" value="ECO:0007669"/>
    <property type="project" value="InterPro"/>
</dbReference>
<evidence type="ECO:0000313" key="3">
    <source>
        <dbReference type="Proteomes" id="UP000247233"/>
    </source>
</evidence>
<feature type="compositionally biased region" description="Basic and acidic residues" evidence="1">
    <location>
        <begin position="421"/>
        <end position="436"/>
    </location>
</feature>
<dbReference type="PANTHER" id="PTHR28122:SF1">
    <property type="entry name" value="E3 UBIQUITIN-PROTEIN LIGASE SUBSTRATE RECEPTOR MMS22"/>
    <property type="match status" value="1"/>
</dbReference>
<dbReference type="GO" id="GO:0005634">
    <property type="term" value="C:nucleus"/>
    <property type="evidence" value="ECO:0007669"/>
    <property type="project" value="InterPro"/>
</dbReference>
<feature type="compositionally biased region" description="Polar residues" evidence="1">
    <location>
        <begin position="94"/>
        <end position="103"/>
    </location>
</feature>
<dbReference type="Pfam" id="PF09462">
    <property type="entry name" value="Mus7"/>
    <property type="match status" value="1"/>
</dbReference>
<feature type="compositionally biased region" description="Polar residues" evidence="1">
    <location>
        <begin position="927"/>
        <end position="937"/>
    </location>
</feature>
<feature type="region of interest" description="Disordered" evidence="1">
    <location>
        <begin position="601"/>
        <end position="976"/>
    </location>
</feature>
<dbReference type="GeneID" id="37062681"/>
<feature type="region of interest" description="Disordered" evidence="1">
    <location>
        <begin position="1005"/>
        <end position="1048"/>
    </location>
</feature>
<dbReference type="EMBL" id="MSFL01000023">
    <property type="protein sequence ID" value="PWY74401.1"/>
    <property type="molecule type" value="Genomic_DNA"/>
</dbReference>
<reference evidence="2 3" key="1">
    <citation type="submission" date="2016-12" db="EMBL/GenBank/DDBJ databases">
        <title>The genomes of Aspergillus section Nigri reveals drivers in fungal speciation.</title>
        <authorList>
            <consortium name="DOE Joint Genome Institute"/>
            <person name="Vesth T.C."/>
            <person name="Nybo J."/>
            <person name="Theobald S."/>
            <person name="Brandl J."/>
            <person name="Frisvad J.C."/>
            <person name="Nielsen K.F."/>
            <person name="Lyhne E.K."/>
            <person name="Kogle M.E."/>
            <person name="Kuo A."/>
            <person name="Riley R."/>
            <person name="Clum A."/>
            <person name="Nolan M."/>
            <person name="Lipzen A."/>
            <person name="Salamov A."/>
            <person name="Henrissat B."/>
            <person name="Wiebenga A."/>
            <person name="De Vries R.P."/>
            <person name="Grigoriev I.V."/>
            <person name="Mortensen U.H."/>
            <person name="Andersen M.R."/>
            <person name="Baker S.E."/>
        </authorList>
    </citation>
    <scope>NUCLEOTIDE SEQUENCE [LARGE SCALE GENOMIC DNA]</scope>
    <source>
        <strain evidence="2 3">CBS 117.55</strain>
    </source>
</reference>
<sequence length="2355" mass="264136">MESWRERGFVPDSDSDSEVGLDSQESRKLSEDVGDSTAAVAVAVEVVVGVEGERSSLDGRDEGEGQRQPDEDVQVHAHAPQDDNVDYNRPVTPSIPTQESVQPEQVEKIELQLPPVLPSNTADDGVGLDPPLLGLEPPEREVTPRAGENAVDSQMPKHSPEQMNDPSHGAADLDMPLSTLPEDGETPRAGTKTDDSRLHRAQSSEPMNAAADDATPRAEDNGTMWDMPSSEDELQWGHRLPKKPSHVYSRAKRDTQTQPQPQPQPQQQQQEEKEYEMDDVSSPSSPLSSVDSLRLGVTADVDESGQGGQKQPEEPTEDIMEQLLQTIDIPEEVLQEMSQPARRSLRERKAIQLHPYMLEDAKYRGLMRARGVKPVRAQYDLPPPAASESQNKGYVDGAEPISDSFGTDFQFPPSSPVEFCRLSEKRHFRGSPEHSRHGSPQLGESPRILTGRQSKRRKISKPQNDRPPQTQYPQPRVVIQNPSPKRSTAHVPSPPRSEENIISSPPMEPSNVFRFLPGFTPSSTTTNVEPEQTNAPQDVDSMDWSEADDGPEDIHMEGTQTEPNSEAEDAIEVDDNQDQDDAAVRRYQRRIKGVLPASWLRLDQRKQEERTSATQQRERVLARENAKGVAQKITKKNATSKASRSSAHLTSLRQLADSDSGDESEDRDSRGHDIKDNASRQLLAQFGIPEFDNEDVDIGLDIPEDNRIDYMFPPMPRGPSGPRAPKQAKKRPTFETDSVRSAGAPKRTRLKKQARITDHVYGTQKQKRPRPSAPRPSLPKLGILDAPDVASRPRNTQPQFLRIAARQARSRQDRGRRSPSRKVFNLSSHVDTEDANSSLREWRSGRLKQTQLPQPQPRPQAKPSRRQPLIALSTNRPAVFQRTRDRRVTEYMTDASPAPHHGEASEKTPNADAHDPDQTPKAVTHPMPTQQAKQRANNKWVVQRNLAISTLKRRDPRPAMLEVENPRGKPVSASSFQKSLSLLNRDYRRKRLPEVQRGNLVLDRFISSRSSTPTGAQHKDTSRPPKKPENSNDQTQPRRQLKKRPPKRLQITAVPDQIPVIELTDVTPQWQDMPTRTSVGALHGFQISYSIEFNIVPLYTGTYFHETTFLGSGEFSRSLDVLKRNLDADAGLLSIRVGDMGFRWGAWNDTVSSELGTVFDRMIEWFEKNDVDSTESPVESPEKHGGSLYRSVVKYVTNILSFIDPIDRTGFVTRAHSLVCKLCDALSMLVPKTEREMELFAAICSYNTVFTYQVLRVAEHELVDDALAKLVMESLDNASKQAIAVISSPLGQANIRRFLTDMDSSERRDAGIQRGQCAVEAYVTVRHVLRGVDKRLEGLLTETYSIPDKDIESTDVSRLEGVWPCIFTTLPLDEFDASGIARVGSRFWQGNGNWPVIKMLLRPVLESYDATSATQPVSYYKYCRALLHRCFHLITGWGWRDCKPILDTLYDFFARYTLYNLKQEESFKSPAFLDELDRNPSLEVQPGDPCFHILLKIIASGLRYLSKAYDKKKVRNFAWRLLPNHGRVYPKEKPIHQTDLDALRNHHDLLCTLYYAVPDGCRPRLETIKNLVHPASSHRETCNISLRSWGRLIRFKLSTDEDVSGLEAFADWHCYFVTELLKQHALARQEVEAQNTADNKFSDQLIERTIAQNQRQIESLLKTALNGLQSAVQSAPTVQHAQKLVSGAPVKALLTLFNPRVARVNTTVSETLQVIIAYINKCNLTPAAEEANAPVANAPLAVDEDSQEYGDWADIAAVYDESPPAPPEIVHVEEVFHPAVFRLISNCFGEDYCPEDAILLKVVDCWTSVAHTLVKHGLRHWDSYLSPYNGDSWTSLRLTIQTRKFTPLFLASCIEKDTKFTTECKVQTIGMWMSSLVERVSMLKFQHRLTEALLNQEGTEPLLQNLPFVREQKGYTITLEDLSHRRVSLISSLLANMRAHLQGLEDIGARELSSTKQEYREIIQNMMSAMKANYQELGSGAASAQGAYVDFVHRIVGFLQQHSRDICPIDSFFTDPASFPLPSGDPTYIVARLKSYEPKLSSEKVAKTLIIFIQSVSERAAVDGQQDYLVNQLHASIADTYESGLPEKPTLRATLLQAVFPAYLEASLSNPACWILSRPIIQTISLVLKDLLFNIDSTDPSCVASVLNIFTSVFQTSYTALSFITTDALTDPAVATTAASLLKMITSALPIIDYIDRATDLDERILSQLHTFHTFILSTTDPDSLSPEPFNADPIPSLPTITTFTTPPFFPDLRLSASRELRSYIAESWSRHQRKYYFTRRGGYQPQEIDIQPPVAAELKQPPDQVFGSAVTEFLDVVRGLDLLPSLSSDVDAQRGLEYGHGYGVDVLYTLDLCS</sequence>
<dbReference type="Proteomes" id="UP000247233">
    <property type="component" value="Unassembled WGS sequence"/>
</dbReference>
<feature type="region of interest" description="Disordered" evidence="1">
    <location>
        <begin position="1"/>
        <end position="36"/>
    </location>
</feature>
<dbReference type="RefSeq" id="XP_025397048.1">
    <property type="nucleotide sequence ID" value="XM_025540444.1"/>
</dbReference>
<feature type="region of interest" description="Disordered" evidence="1">
    <location>
        <begin position="377"/>
        <end position="585"/>
    </location>
</feature>
<dbReference type="OrthoDB" id="2386201at2759"/>
<feature type="region of interest" description="Disordered" evidence="1">
    <location>
        <begin position="50"/>
        <end position="321"/>
    </location>
</feature>
<feature type="compositionally biased region" description="Basic and acidic residues" evidence="1">
    <location>
        <begin position="667"/>
        <end position="678"/>
    </location>
</feature>
<feature type="compositionally biased region" description="Basic and acidic residues" evidence="1">
    <location>
        <begin position="602"/>
        <end position="626"/>
    </location>
</feature>
<feature type="compositionally biased region" description="Polar residues" evidence="1">
    <location>
        <begin position="636"/>
        <end position="653"/>
    </location>
</feature>
<evidence type="ECO:0000313" key="2">
    <source>
        <dbReference type="EMBL" id="PWY74401.1"/>
    </source>
</evidence>
<proteinExistence type="predicted"/>
<feature type="compositionally biased region" description="Basic and acidic residues" evidence="1">
    <location>
        <begin position="51"/>
        <end position="81"/>
    </location>
</feature>
<dbReference type="VEuPathDB" id="FungiDB:BO70DRAFT_319599"/>
<feature type="compositionally biased region" description="Low complexity" evidence="1">
    <location>
        <begin position="280"/>
        <end position="293"/>
    </location>
</feature>
<accession>A0A317VMD8</accession>
<dbReference type="PANTHER" id="PTHR28122">
    <property type="entry name" value="E3 UBIQUITIN-PROTEIN LIGASE SUBSTRATE RECEPTOR MMS22"/>
    <property type="match status" value="1"/>
</dbReference>
<evidence type="ECO:0000256" key="1">
    <source>
        <dbReference type="SAM" id="MobiDB-lite"/>
    </source>
</evidence>
<dbReference type="GO" id="GO:0000724">
    <property type="term" value="P:double-strand break repair via homologous recombination"/>
    <property type="evidence" value="ECO:0007669"/>
    <property type="project" value="TreeGrafter"/>
</dbReference>
<keyword evidence="3" id="KW-1185">Reference proteome</keyword>
<feature type="compositionally biased region" description="Low complexity" evidence="1">
    <location>
        <begin position="123"/>
        <end position="136"/>
    </location>
</feature>